<evidence type="ECO:0000256" key="7">
    <source>
        <dbReference type="ARBA" id="ARBA00022617"/>
    </source>
</evidence>
<dbReference type="PROSITE" id="PS00435">
    <property type="entry name" value="PEROXIDASE_1"/>
    <property type="match status" value="1"/>
</dbReference>
<dbReference type="Proteomes" id="UP001497516">
    <property type="component" value="Chromosome 9"/>
</dbReference>
<evidence type="ECO:0000256" key="9">
    <source>
        <dbReference type="ARBA" id="ARBA00022729"/>
    </source>
</evidence>
<comment type="catalytic activity">
    <reaction evidence="1 20">
        <text>2 a phenolic donor + H2O2 = 2 a phenolic radical donor + 2 H2O</text>
        <dbReference type="Rhea" id="RHEA:56136"/>
        <dbReference type="ChEBI" id="CHEBI:15377"/>
        <dbReference type="ChEBI" id="CHEBI:16240"/>
        <dbReference type="ChEBI" id="CHEBI:139520"/>
        <dbReference type="ChEBI" id="CHEBI:139521"/>
        <dbReference type="EC" id="1.11.1.7"/>
    </reaction>
</comment>
<evidence type="ECO:0000256" key="16">
    <source>
        <dbReference type="PIRSR" id="PIRSR600823-2"/>
    </source>
</evidence>
<dbReference type="InterPro" id="IPR000823">
    <property type="entry name" value="Peroxidase_pln"/>
</dbReference>
<dbReference type="InterPro" id="IPR033905">
    <property type="entry name" value="Secretory_peroxidase"/>
</dbReference>
<comment type="cofactor">
    <cofactor evidence="17 20">
        <name>heme b</name>
        <dbReference type="ChEBI" id="CHEBI:60344"/>
    </cofactor>
    <text evidence="17 20">Binds 1 heme b (iron(II)-protoporphyrin IX) group per subunit.</text>
</comment>
<dbReference type="CDD" id="cd00693">
    <property type="entry name" value="secretory_peroxidase"/>
    <property type="match status" value="1"/>
</dbReference>
<dbReference type="PROSITE" id="PS00436">
    <property type="entry name" value="PEROXIDASE_2"/>
    <property type="match status" value="1"/>
</dbReference>
<keyword evidence="8 17" id="KW-0479">Metal-binding</keyword>
<feature type="binding site" evidence="17">
    <location>
        <position position="71"/>
    </location>
    <ligand>
        <name>Ca(2+)</name>
        <dbReference type="ChEBI" id="CHEBI:29108"/>
        <label>1</label>
    </ligand>
</feature>
<dbReference type="InterPro" id="IPR019793">
    <property type="entry name" value="Peroxidases_heam-ligand_BS"/>
</dbReference>
<evidence type="ECO:0000256" key="20">
    <source>
        <dbReference type="RuleBase" id="RU362060"/>
    </source>
</evidence>
<dbReference type="SUPFAM" id="SSF48113">
    <property type="entry name" value="Heme-dependent peroxidases"/>
    <property type="match status" value="1"/>
</dbReference>
<gene>
    <name evidence="22" type="ORF">LTRI10_LOCUS53826</name>
</gene>
<feature type="chain" id="PRO_5043108188" description="Peroxidase" evidence="20">
    <location>
        <begin position="26"/>
        <end position="326"/>
    </location>
</feature>
<comment type="similarity">
    <text evidence="3">Belongs to the peroxidase family. Ascorbate peroxidase subfamily.</text>
</comment>
<dbReference type="GO" id="GO:0140825">
    <property type="term" value="F:lactoperoxidase activity"/>
    <property type="evidence" value="ECO:0007669"/>
    <property type="project" value="UniProtKB-EC"/>
</dbReference>
<dbReference type="GO" id="GO:0006979">
    <property type="term" value="P:response to oxidative stress"/>
    <property type="evidence" value="ECO:0007669"/>
    <property type="project" value="UniProtKB-UniRule"/>
</dbReference>
<dbReference type="InterPro" id="IPR019794">
    <property type="entry name" value="Peroxidases_AS"/>
</dbReference>
<feature type="binding site" evidence="17">
    <location>
        <position position="190"/>
    </location>
    <ligand>
        <name>Ca(2+)</name>
        <dbReference type="ChEBI" id="CHEBI:29108"/>
        <label>2</label>
    </ligand>
</feature>
<feature type="binding site" evidence="17">
    <location>
        <position position="86"/>
    </location>
    <ligand>
        <name>Ca(2+)</name>
        <dbReference type="ChEBI" id="CHEBI:29108"/>
        <label>1</label>
    </ligand>
</feature>
<feature type="disulfide bond" evidence="19">
    <location>
        <begin position="196"/>
        <end position="228"/>
    </location>
</feature>
<feature type="disulfide bond" evidence="19">
    <location>
        <begin position="36"/>
        <end position="112"/>
    </location>
</feature>
<dbReference type="PRINTS" id="PR00458">
    <property type="entry name" value="PEROXIDASE"/>
</dbReference>
<dbReference type="FunFam" id="1.10.420.10:FF:000010">
    <property type="entry name" value="Peroxidase"/>
    <property type="match status" value="1"/>
</dbReference>
<comment type="subcellular location">
    <subcellularLocation>
        <location evidence="20">Secreted</location>
    </subcellularLocation>
</comment>
<dbReference type="GO" id="GO:0046872">
    <property type="term" value="F:metal ion binding"/>
    <property type="evidence" value="ECO:0007669"/>
    <property type="project" value="UniProtKB-UniRule"/>
</dbReference>
<comment type="function">
    <text evidence="2">Removal of H(2)O(2), oxidation of toxic reductants, biosynthesis and degradation of lignin, suberization, auxin catabolism, response to environmental stresses such as wounding, pathogen attack and oxidative stress. These functions might be dependent on each isozyme/isoform in each plant tissue.</text>
</comment>
<feature type="binding site" evidence="17">
    <location>
        <position position="73"/>
    </location>
    <ligand>
        <name>Ca(2+)</name>
        <dbReference type="ChEBI" id="CHEBI:29108"/>
        <label>1</label>
    </ligand>
</feature>
<dbReference type="PANTHER" id="PTHR31235">
    <property type="entry name" value="PEROXIDASE 25-RELATED"/>
    <property type="match status" value="1"/>
</dbReference>
<evidence type="ECO:0000256" key="6">
    <source>
        <dbReference type="ARBA" id="ARBA00022559"/>
    </source>
</evidence>
<dbReference type="GO" id="GO:0042744">
    <property type="term" value="P:hydrogen peroxide catabolic process"/>
    <property type="evidence" value="ECO:0007669"/>
    <property type="project" value="UniProtKB-KW"/>
</dbReference>
<evidence type="ECO:0000313" key="22">
    <source>
        <dbReference type="EMBL" id="CAL1414681.1"/>
    </source>
</evidence>
<evidence type="ECO:0000256" key="5">
    <source>
        <dbReference type="ARBA" id="ARBA00022525"/>
    </source>
</evidence>
<evidence type="ECO:0000256" key="1">
    <source>
        <dbReference type="ARBA" id="ARBA00000189"/>
    </source>
</evidence>
<evidence type="ECO:0000256" key="14">
    <source>
        <dbReference type="ARBA" id="ARBA00023324"/>
    </source>
</evidence>
<evidence type="ECO:0000256" key="17">
    <source>
        <dbReference type="PIRSR" id="PIRSR600823-3"/>
    </source>
</evidence>
<dbReference type="InterPro" id="IPR010255">
    <property type="entry name" value="Haem_peroxidase_sf"/>
</dbReference>
<name>A0AAV2GV86_9ROSI</name>
<feature type="site" description="Transition state stabilizer" evidence="18">
    <location>
        <position position="63"/>
    </location>
</feature>
<keyword evidence="9 20" id="KW-0732">Signal</keyword>
<feature type="binding site" evidence="17">
    <location>
        <position position="68"/>
    </location>
    <ligand>
        <name>Ca(2+)</name>
        <dbReference type="ChEBI" id="CHEBI:29108"/>
        <label>1</label>
    </ligand>
</feature>
<keyword evidence="5 20" id="KW-0964">Secreted</keyword>
<dbReference type="FunFam" id="1.10.520.10:FF:000008">
    <property type="entry name" value="Peroxidase"/>
    <property type="match status" value="1"/>
</dbReference>
<dbReference type="EMBL" id="OZ034822">
    <property type="protein sequence ID" value="CAL1414681.1"/>
    <property type="molecule type" value="Genomic_DNA"/>
</dbReference>
<feature type="disulfide bond" evidence="19">
    <location>
        <begin position="69"/>
        <end position="74"/>
    </location>
</feature>
<evidence type="ECO:0000256" key="10">
    <source>
        <dbReference type="ARBA" id="ARBA00022837"/>
    </source>
</evidence>
<accession>A0AAV2GV86</accession>
<feature type="binding site" evidence="16">
    <location>
        <position position="159"/>
    </location>
    <ligand>
        <name>substrate</name>
    </ligand>
</feature>
<organism evidence="22 23">
    <name type="scientific">Linum trigynum</name>
    <dbReference type="NCBI Taxonomy" id="586398"/>
    <lineage>
        <taxon>Eukaryota</taxon>
        <taxon>Viridiplantae</taxon>
        <taxon>Streptophyta</taxon>
        <taxon>Embryophyta</taxon>
        <taxon>Tracheophyta</taxon>
        <taxon>Spermatophyta</taxon>
        <taxon>Magnoliopsida</taxon>
        <taxon>eudicotyledons</taxon>
        <taxon>Gunneridae</taxon>
        <taxon>Pentapetalae</taxon>
        <taxon>rosids</taxon>
        <taxon>fabids</taxon>
        <taxon>Malpighiales</taxon>
        <taxon>Linaceae</taxon>
        <taxon>Linum</taxon>
    </lineage>
</organism>
<evidence type="ECO:0000256" key="4">
    <source>
        <dbReference type="ARBA" id="ARBA00012313"/>
    </source>
</evidence>
<keyword evidence="11 20" id="KW-0560">Oxidoreductase</keyword>
<dbReference type="Gene3D" id="1.10.520.10">
    <property type="match status" value="1"/>
</dbReference>
<feature type="binding site" evidence="17">
    <location>
        <position position="241"/>
    </location>
    <ligand>
        <name>Ca(2+)</name>
        <dbReference type="ChEBI" id="CHEBI:29108"/>
        <label>2</label>
    </ligand>
</feature>
<dbReference type="PRINTS" id="PR00461">
    <property type="entry name" value="PLPEROXIDASE"/>
</dbReference>
<feature type="active site" description="Proton acceptor" evidence="15">
    <location>
        <position position="67"/>
    </location>
</feature>
<evidence type="ECO:0000313" key="23">
    <source>
        <dbReference type="Proteomes" id="UP001497516"/>
    </source>
</evidence>
<dbReference type="Pfam" id="PF00141">
    <property type="entry name" value="peroxidase"/>
    <property type="match status" value="1"/>
</dbReference>
<dbReference type="GO" id="GO:0005576">
    <property type="term" value="C:extracellular region"/>
    <property type="evidence" value="ECO:0007669"/>
    <property type="project" value="UniProtKB-SubCell"/>
</dbReference>
<dbReference type="EC" id="1.11.1.7" evidence="4 20"/>
<dbReference type="InterPro" id="IPR002016">
    <property type="entry name" value="Haem_peroxidase"/>
</dbReference>
<evidence type="ECO:0000256" key="3">
    <source>
        <dbReference type="ARBA" id="ARBA00006873"/>
    </source>
</evidence>
<dbReference type="PROSITE" id="PS50873">
    <property type="entry name" value="PEROXIDASE_4"/>
    <property type="match status" value="1"/>
</dbReference>
<evidence type="ECO:0000256" key="13">
    <source>
        <dbReference type="ARBA" id="ARBA00023157"/>
    </source>
</evidence>
<feature type="binding site" evidence="17">
    <location>
        <position position="77"/>
    </location>
    <ligand>
        <name>Ca(2+)</name>
        <dbReference type="ChEBI" id="CHEBI:29108"/>
        <label>1</label>
    </ligand>
</feature>
<feature type="disulfide bond" evidence="19">
    <location>
        <begin position="118"/>
        <end position="322"/>
    </location>
</feature>
<evidence type="ECO:0000256" key="12">
    <source>
        <dbReference type="ARBA" id="ARBA00023004"/>
    </source>
</evidence>
<evidence type="ECO:0000256" key="18">
    <source>
        <dbReference type="PIRSR" id="PIRSR600823-4"/>
    </source>
</evidence>
<feature type="binding site" evidence="17">
    <location>
        <position position="249"/>
    </location>
    <ligand>
        <name>Ca(2+)</name>
        <dbReference type="ChEBI" id="CHEBI:29108"/>
        <label>2</label>
    </ligand>
</feature>
<feature type="binding site" description="axial binding residue" evidence="17">
    <location>
        <position position="189"/>
    </location>
    <ligand>
        <name>heme b</name>
        <dbReference type="ChEBI" id="CHEBI:60344"/>
    </ligand>
    <ligandPart>
        <name>Fe</name>
        <dbReference type="ChEBI" id="CHEBI:18248"/>
    </ligandPart>
</feature>
<keyword evidence="7 20" id="KW-0349">Heme</keyword>
<comment type="similarity">
    <text evidence="20">Belongs to the peroxidase family. Classical plant (class III) peroxidase subfamily.</text>
</comment>
<feature type="binding site" evidence="17">
    <location>
        <position position="75"/>
    </location>
    <ligand>
        <name>Ca(2+)</name>
        <dbReference type="ChEBI" id="CHEBI:29108"/>
        <label>1</label>
    </ligand>
</feature>
<keyword evidence="23" id="KW-1185">Reference proteome</keyword>
<keyword evidence="6 20" id="KW-0575">Peroxidase</keyword>
<evidence type="ECO:0000256" key="8">
    <source>
        <dbReference type="ARBA" id="ARBA00022723"/>
    </source>
</evidence>
<proteinExistence type="inferred from homology"/>
<evidence type="ECO:0000256" key="19">
    <source>
        <dbReference type="PIRSR" id="PIRSR600823-5"/>
    </source>
</evidence>
<dbReference type="Gene3D" id="1.10.420.10">
    <property type="entry name" value="Peroxidase, domain 2"/>
    <property type="match status" value="1"/>
</dbReference>
<protein>
    <recommendedName>
        <fullName evidence="4 20">Peroxidase</fullName>
        <ecNumber evidence="4 20">1.11.1.7</ecNumber>
    </recommendedName>
</protein>
<keyword evidence="14 20" id="KW-0376">Hydrogen peroxide</keyword>
<comment type="cofactor">
    <cofactor evidence="17 20">
        <name>Ca(2+)</name>
        <dbReference type="ChEBI" id="CHEBI:29108"/>
    </cofactor>
    <text evidence="17 20">Binds 2 calcium ions per subunit.</text>
</comment>
<evidence type="ECO:0000256" key="11">
    <source>
        <dbReference type="ARBA" id="ARBA00023002"/>
    </source>
</evidence>
<dbReference type="AlphaFoldDB" id="A0AAV2GV86"/>
<evidence type="ECO:0000259" key="21">
    <source>
        <dbReference type="PROSITE" id="PS50873"/>
    </source>
</evidence>
<feature type="signal peptide" evidence="20">
    <location>
        <begin position="1"/>
        <end position="25"/>
    </location>
</feature>
<evidence type="ECO:0000256" key="15">
    <source>
        <dbReference type="PIRSR" id="PIRSR600823-1"/>
    </source>
</evidence>
<sequence>MESSLWLVPLMIALAASWSSTLVQGQLKNGFYSSSCPKAEAIVRSAVESAFKDDPSIAPGLLRLHFHDCFVQGCDGSVLISGPNAERSAPQNLGIRGFEVIDAAKTQLEASCPGVVSCADILALAARDSVDLSNGPSWAVPTGRRDGRVSSSSQAAVLPSPLDSIAAQRQKFAAKGLDDHDLVTLAGAHTIGQTECRFMSYRLYNFTATGNADPTISQSFLAQLQTLCPRNGNGLKKIPLDRDSHGNFDTSFFKNVKAGNGVLESDQRLWDDANTRRIVENYAGTIRGLFGFRFDFEFSKAMIKMSGVEVKTGKDGEIRKVCSRVN</sequence>
<reference evidence="22 23" key="1">
    <citation type="submission" date="2024-04" db="EMBL/GenBank/DDBJ databases">
        <authorList>
            <person name="Fracassetti M."/>
        </authorList>
    </citation>
    <scope>NUCLEOTIDE SEQUENCE [LARGE SCALE GENOMIC DNA]</scope>
</reference>
<dbReference type="GO" id="GO:0020037">
    <property type="term" value="F:heme binding"/>
    <property type="evidence" value="ECO:0007669"/>
    <property type="project" value="UniProtKB-UniRule"/>
</dbReference>
<keyword evidence="12 17" id="KW-0408">Iron</keyword>
<evidence type="ECO:0000256" key="2">
    <source>
        <dbReference type="ARBA" id="ARBA00002322"/>
    </source>
</evidence>
<keyword evidence="10 17" id="KW-0106">Calcium</keyword>
<keyword evidence="13 19" id="KW-1015">Disulfide bond</keyword>
<feature type="domain" description="Plant heme peroxidase family profile" evidence="21">
    <location>
        <begin position="26"/>
        <end position="326"/>
    </location>
</feature>